<protein>
    <submittedName>
        <fullName evidence="2">Alpha/beta hydrolase</fullName>
    </submittedName>
</protein>
<reference evidence="3" key="1">
    <citation type="submission" date="2015-06" db="EMBL/GenBank/DDBJ databases">
        <authorList>
            <person name="Lim Y.L."/>
            <person name="Ee R."/>
            <person name="Yong D."/>
            <person name="How K.Y."/>
            <person name="Yin W.F."/>
            <person name="Chan K.G."/>
        </authorList>
    </citation>
    <scope>NUCLEOTIDE SEQUENCE [LARGE SCALE GENOMIC DNA]</scope>
    <source>
        <strain evidence="3">DSM 25325</strain>
    </source>
</reference>
<dbReference type="InterPro" id="IPR051340">
    <property type="entry name" value="Haloalkane_dehalogenase"/>
</dbReference>
<feature type="domain" description="AB hydrolase-1" evidence="1">
    <location>
        <begin position="39"/>
        <end position="281"/>
    </location>
</feature>
<dbReference type="STRING" id="445709.ABW99_06635"/>
<dbReference type="PRINTS" id="PR00111">
    <property type="entry name" value="ABHYDROLASE"/>
</dbReference>
<evidence type="ECO:0000259" key="1">
    <source>
        <dbReference type="Pfam" id="PF00561"/>
    </source>
</evidence>
<name>A0A0G3F0B2_9BURK</name>
<dbReference type="PANTHER" id="PTHR42977:SF1">
    <property type="entry name" value="BLR6576 PROTEIN"/>
    <property type="match status" value="1"/>
</dbReference>
<proteinExistence type="predicted"/>
<dbReference type="PATRIC" id="fig|445709.3.peg.1421"/>
<dbReference type="Proteomes" id="UP000036700">
    <property type="component" value="Chromosome"/>
</dbReference>
<dbReference type="Gene3D" id="3.40.50.1820">
    <property type="entry name" value="alpha/beta hydrolase"/>
    <property type="match status" value="1"/>
</dbReference>
<evidence type="ECO:0000313" key="2">
    <source>
        <dbReference type="EMBL" id="AKJ70416.1"/>
    </source>
</evidence>
<dbReference type="SUPFAM" id="SSF53474">
    <property type="entry name" value="alpha/beta-Hydrolases"/>
    <property type="match status" value="1"/>
</dbReference>
<dbReference type="GO" id="GO:0004301">
    <property type="term" value="F:epoxide hydrolase activity"/>
    <property type="evidence" value="ECO:0007669"/>
    <property type="project" value="TreeGrafter"/>
</dbReference>
<dbReference type="InterPro" id="IPR000073">
    <property type="entry name" value="AB_hydrolase_1"/>
</dbReference>
<dbReference type="Pfam" id="PF00561">
    <property type="entry name" value="Abhydrolase_1"/>
    <property type="match status" value="1"/>
</dbReference>
<dbReference type="KEGG" id="ptx:ABW99_06635"/>
<dbReference type="EMBL" id="CP011568">
    <property type="protein sequence ID" value="AKJ70416.1"/>
    <property type="molecule type" value="Genomic_DNA"/>
</dbReference>
<evidence type="ECO:0000313" key="3">
    <source>
        <dbReference type="Proteomes" id="UP000036700"/>
    </source>
</evidence>
<gene>
    <name evidence="2" type="ORF">ABW99_06635</name>
</gene>
<accession>A0A0G3F0B2</accession>
<sequence>MHCASSGAAAAPRAGTTYHTIAVEGLKIFYREAGPKDGPVLLLLHGYPSSSRMFEPLFAHLSERYRLIAPDYPGFGYSDAPPADRFDYTFAHLAQIVDAFTQALGLREYALYLQDYGGPIGFRLAQAHPERVAALVIQNAVIHEAGLSAVWEKRRAYWAQRADHEPAMRSALLSEAAGIARHVGGREPLEAFNPDAWMDEIAFLRRPEQAAIQLDLAYDYQSNVAAYPAWQGYLREHRPPVLVTWGRHDPIFTLDGAHAIANEAPGAELHLLEAGHFALEDRGAEIAGLINDFLLRRAPGFVRGTVAAERVNILD</sequence>
<keyword evidence="3" id="KW-1185">Reference proteome</keyword>
<dbReference type="AlphaFoldDB" id="A0A0G3F0B2"/>
<organism evidence="2 3">
    <name type="scientific">Pandoraea thiooxydans</name>
    <dbReference type="NCBI Taxonomy" id="445709"/>
    <lineage>
        <taxon>Bacteria</taxon>
        <taxon>Pseudomonadati</taxon>
        <taxon>Pseudomonadota</taxon>
        <taxon>Betaproteobacteria</taxon>
        <taxon>Burkholderiales</taxon>
        <taxon>Burkholderiaceae</taxon>
        <taxon>Pandoraea</taxon>
    </lineage>
</organism>
<dbReference type="InterPro" id="IPR029058">
    <property type="entry name" value="AB_hydrolase_fold"/>
</dbReference>
<dbReference type="PANTHER" id="PTHR42977">
    <property type="entry name" value="HYDROLASE-RELATED"/>
    <property type="match status" value="1"/>
</dbReference>
<keyword evidence="2" id="KW-0378">Hydrolase</keyword>